<dbReference type="Gene3D" id="3.20.20.70">
    <property type="entry name" value="Aldolase class I"/>
    <property type="match status" value="1"/>
</dbReference>
<comment type="caution">
    <text evidence="2">The sequence shown here is derived from an EMBL/GenBank/DDBJ whole genome shotgun (WGS) entry which is preliminary data.</text>
</comment>
<dbReference type="Pfam" id="PF00121">
    <property type="entry name" value="TIM"/>
    <property type="match status" value="1"/>
</dbReference>
<dbReference type="STRING" id="1802628.A2890_03185"/>
<evidence type="ECO:0000313" key="3">
    <source>
        <dbReference type="Proteomes" id="UP000176967"/>
    </source>
</evidence>
<name>A0A1F4VRG3_UNCKA</name>
<dbReference type="PROSITE" id="PS51440">
    <property type="entry name" value="TIM_2"/>
    <property type="match status" value="1"/>
</dbReference>
<protein>
    <submittedName>
        <fullName evidence="2">Uncharacterized protein</fullName>
    </submittedName>
</protein>
<dbReference type="NCBIfam" id="NF003302">
    <property type="entry name" value="PRK04302.1"/>
    <property type="match status" value="1"/>
</dbReference>
<keyword evidence="1" id="KW-0413">Isomerase</keyword>
<reference evidence="2 3" key="1">
    <citation type="journal article" date="2016" name="Nat. Commun.">
        <title>Thousands of microbial genomes shed light on interconnected biogeochemical processes in an aquifer system.</title>
        <authorList>
            <person name="Anantharaman K."/>
            <person name="Brown C.T."/>
            <person name="Hug L.A."/>
            <person name="Sharon I."/>
            <person name="Castelle C.J."/>
            <person name="Probst A.J."/>
            <person name="Thomas B.C."/>
            <person name="Singh A."/>
            <person name="Wilkins M.J."/>
            <person name="Karaoz U."/>
            <person name="Brodie E.L."/>
            <person name="Williams K.H."/>
            <person name="Hubbard S.S."/>
            <person name="Banfield J.F."/>
        </authorList>
    </citation>
    <scope>NUCLEOTIDE SEQUENCE [LARGE SCALE GENOMIC DNA]</scope>
</reference>
<evidence type="ECO:0000256" key="1">
    <source>
        <dbReference type="ARBA" id="ARBA00023235"/>
    </source>
</evidence>
<organism evidence="2 3">
    <name type="scientific">candidate division WWE3 bacterium RIFCSPLOWO2_01_FULL_53_14</name>
    <dbReference type="NCBI Taxonomy" id="1802628"/>
    <lineage>
        <taxon>Bacteria</taxon>
        <taxon>Katanobacteria</taxon>
    </lineage>
</organism>
<dbReference type="InterPro" id="IPR035990">
    <property type="entry name" value="TIM_sf"/>
</dbReference>
<proteinExistence type="predicted"/>
<gene>
    <name evidence="2" type="ORF">A2890_03185</name>
</gene>
<dbReference type="EMBL" id="MEVL01000039">
    <property type="protein sequence ID" value="OGC59568.1"/>
    <property type="molecule type" value="Genomic_DNA"/>
</dbReference>
<dbReference type="InterPro" id="IPR013785">
    <property type="entry name" value="Aldolase_TIM"/>
</dbReference>
<accession>A0A1F4VRG3</accession>
<evidence type="ECO:0000313" key="2">
    <source>
        <dbReference type="EMBL" id="OGC59568.1"/>
    </source>
</evidence>
<dbReference type="InterPro" id="IPR000652">
    <property type="entry name" value="Triosephosphate_isomerase"/>
</dbReference>
<dbReference type="GO" id="GO:0004807">
    <property type="term" value="F:triose-phosphate isomerase activity"/>
    <property type="evidence" value="ECO:0007669"/>
    <property type="project" value="InterPro"/>
</dbReference>
<dbReference type="Proteomes" id="UP000176967">
    <property type="component" value="Unassembled WGS sequence"/>
</dbReference>
<dbReference type="SUPFAM" id="SSF51351">
    <property type="entry name" value="Triosephosphate isomerase (TIM)"/>
    <property type="match status" value="1"/>
</dbReference>
<dbReference type="AlphaFoldDB" id="A0A1F4VRG3"/>
<sequence length="217" mass="22355">MLLVNFKTYPQAIGPNALKLAQKLAGAAQEFAGVAVGFAPPSLELAEVAAHADSPIWAQHTDPAGEGQFTGYLSPADATAAGAAGTFLNHSEHPLDPETIRKTADLAKKAGLKVLIFARDPERVAEFKNLSPDFIAYEPPELIGGEVSVTSAKPEIISEAVAAAGSIPLLIGAGIHEKSDIIKALELGAVGAVVSSAVVTAPDPQEIFANLLSGFGR</sequence>